<accession>A0A699YNA6</accession>
<comment type="caution">
    <text evidence="1">The sequence shown here is derived from an EMBL/GenBank/DDBJ whole genome shotgun (WGS) entry which is preliminary data.</text>
</comment>
<evidence type="ECO:0000313" key="2">
    <source>
        <dbReference type="Proteomes" id="UP000485058"/>
    </source>
</evidence>
<evidence type="ECO:0000313" key="1">
    <source>
        <dbReference type="EMBL" id="GFH09268.1"/>
    </source>
</evidence>
<proteinExistence type="predicted"/>
<dbReference type="EMBL" id="BLLF01000221">
    <property type="protein sequence ID" value="GFH09268.1"/>
    <property type="molecule type" value="Genomic_DNA"/>
</dbReference>
<sequence length="155" mass="17096">ERAETGQQLDTMHEQLKAEMKGVIEEIVKTSVDKLTDQQVEDKVGDVVKHQAVGQLEKRMHTALDDALEKILAQVKKDMQPIQEELRELKKAKPGGLDKHIVTKSIVGSLVGDPVADLDLLVTCYLIYLRLNVQPIAPANSLRARAQHSPASSDG</sequence>
<reference evidence="1 2" key="1">
    <citation type="submission" date="2020-02" db="EMBL/GenBank/DDBJ databases">
        <title>Draft genome sequence of Haematococcus lacustris strain NIES-144.</title>
        <authorList>
            <person name="Morimoto D."/>
            <person name="Nakagawa S."/>
            <person name="Yoshida T."/>
            <person name="Sawayama S."/>
        </authorList>
    </citation>
    <scope>NUCLEOTIDE SEQUENCE [LARGE SCALE GENOMIC DNA]</scope>
    <source>
        <strain evidence="1 2">NIES-144</strain>
    </source>
</reference>
<organism evidence="1 2">
    <name type="scientific">Haematococcus lacustris</name>
    <name type="common">Green alga</name>
    <name type="synonym">Haematococcus pluvialis</name>
    <dbReference type="NCBI Taxonomy" id="44745"/>
    <lineage>
        <taxon>Eukaryota</taxon>
        <taxon>Viridiplantae</taxon>
        <taxon>Chlorophyta</taxon>
        <taxon>core chlorophytes</taxon>
        <taxon>Chlorophyceae</taxon>
        <taxon>CS clade</taxon>
        <taxon>Chlamydomonadales</taxon>
        <taxon>Haematococcaceae</taxon>
        <taxon>Haematococcus</taxon>
    </lineage>
</organism>
<protein>
    <submittedName>
        <fullName evidence="1">Uncharacterized protein</fullName>
    </submittedName>
</protein>
<name>A0A699YNA6_HAELA</name>
<feature type="non-terminal residue" evidence="1">
    <location>
        <position position="1"/>
    </location>
</feature>
<keyword evidence="2" id="KW-1185">Reference proteome</keyword>
<gene>
    <name evidence="1" type="ORF">HaLaN_04376</name>
</gene>
<dbReference type="Proteomes" id="UP000485058">
    <property type="component" value="Unassembled WGS sequence"/>
</dbReference>
<dbReference type="AlphaFoldDB" id="A0A699YNA6"/>